<dbReference type="InterPro" id="IPR003754">
    <property type="entry name" value="4pyrrol_synth_uPrphyn_synth"/>
</dbReference>
<keyword evidence="1 2" id="KW-0238">DNA-binding</keyword>
<dbReference type="SUPFAM" id="SSF69618">
    <property type="entry name" value="HemD-like"/>
    <property type="match status" value="1"/>
</dbReference>
<keyword evidence="5" id="KW-1185">Reference proteome</keyword>
<dbReference type="Pfam" id="PF00486">
    <property type="entry name" value="Trans_reg_C"/>
    <property type="match status" value="1"/>
</dbReference>
<organism evidence="4 5">
    <name type="scientific">Streptomyces spirodelae</name>
    <dbReference type="NCBI Taxonomy" id="2812904"/>
    <lineage>
        <taxon>Bacteria</taxon>
        <taxon>Bacillati</taxon>
        <taxon>Actinomycetota</taxon>
        <taxon>Actinomycetes</taxon>
        <taxon>Kitasatosporales</taxon>
        <taxon>Streptomycetaceae</taxon>
        <taxon>Streptomyces</taxon>
    </lineage>
</organism>
<protein>
    <submittedName>
        <fullName evidence="4">Uroporphyrinogen-III synthase</fullName>
        <ecNumber evidence="4">4.2.1.75</ecNumber>
    </submittedName>
</protein>
<comment type="caution">
    <text evidence="4">The sequence shown here is derived from an EMBL/GenBank/DDBJ whole genome shotgun (WGS) entry which is preliminary data.</text>
</comment>
<dbReference type="Proteomes" id="UP001518976">
    <property type="component" value="Unassembled WGS sequence"/>
</dbReference>
<dbReference type="Gene3D" id="3.40.50.10090">
    <property type="match status" value="2"/>
</dbReference>
<dbReference type="GO" id="GO:0004852">
    <property type="term" value="F:uroporphyrinogen-III synthase activity"/>
    <property type="evidence" value="ECO:0007669"/>
    <property type="project" value="UniProtKB-EC"/>
</dbReference>
<dbReference type="RefSeq" id="WP_209264827.1">
    <property type="nucleotide sequence ID" value="NZ_JAFFZN010000008.1"/>
</dbReference>
<proteinExistence type="predicted"/>
<evidence type="ECO:0000313" key="4">
    <source>
        <dbReference type="EMBL" id="MBO8186022.1"/>
    </source>
</evidence>
<dbReference type="PROSITE" id="PS51755">
    <property type="entry name" value="OMPR_PHOB"/>
    <property type="match status" value="1"/>
</dbReference>
<dbReference type="Pfam" id="PF02602">
    <property type="entry name" value="HEM4"/>
    <property type="match status" value="1"/>
</dbReference>
<dbReference type="InterPro" id="IPR016032">
    <property type="entry name" value="Sig_transdc_resp-reg_C-effctor"/>
</dbReference>
<dbReference type="SMART" id="SM00862">
    <property type="entry name" value="Trans_reg_C"/>
    <property type="match status" value="1"/>
</dbReference>
<dbReference type="InterPro" id="IPR036388">
    <property type="entry name" value="WH-like_DNA-bd_sf"/>
</dbReference>
<keyword evidence="4" id="KW-0456">Lyase</keyword>
<reference evidence="4 5" key="1">
    <citation type="submission" date="2021-02" db="EMBL/GenBank/DDBJ databases">
        <title>Streptomyces spirodelae sp. nov., isolated from duckweed.</title>
        <authorList>
            <person name="Saimee Y."/>
            <person name="Duangmal K."/>
        </authorList>
    </citation>
    <scope>NUCLEOTIDE SEQUENCE [LARGE SCALE GENOMIC DNA]</scope>
    <source>
        <strain evidence="4 5">DW4-2</strain>
    </source>
</reference>
<name>A0ABS3WT52_9ACTN</name>
<dbReference type="SUPFAM" id="SSF46894">
    <property type="entry name" value="C-terminal effector domain of the bipartite response regulators"/>
    <property type="match status" value="1"/>
</dbReference>
<sequence length="387" mass="40342">MSAPDPSLSRTGTVPPLAGFTVAVTAARRAEELGALLERRGAEVVHAPALRIVPLADDDELRDATKELAARPPDVAVATTGIGFRGWMEAADGWGEGEALRGALARSEVLARGPKACGALRAAGLREAWSPASESSTEVLERLLARDDLDGLRIAVQLHGEPLRDFIDALRGAGAEVVPVPVYRWTGPLDPAPLDRLIDSVLAGGVDAVTFTSALAAAGLYARAEEQGAAEELTRALRDRTQVACVGPVTAAPLLARDIPAYWPDRFRVGALVRLLGERLPATAPTLPAAGHTLEVRGSAALLDGELRPVSPGPMAILRALTRHPGQVMSCADLLPYLPGGGTDEHAVEAAVARLRTSLGVSSVVQTVTKRGYRIALDPAAVCEGGA</sequence>
<feature type="domain" description="OmpR/PhoB-type" evidence="3">
    <location>
        <begin position="284"/>
        <end position="377"/>
    </location>
</feature>
<dbReference type="NCBIfam" id="NF005568">
    <property type="entry name" value="PRK07239.1"/>
    <property type="match status" value="1"/>
</dbReference>
<evidence type="ECO:0000256" key="1">
    <source>
        <dbReference type="ARBA" id="ARBA00023125"/>
    </source>
</evidence>
<dbReference type="EMBL" id="JAFFZN010000008">
    <property type="protein sequence ID" value="MBO8186022.1"/>
    <property type="molecule type" value="Genomic_DNA"/>
</dbReference>
<dbReference type="PANTHER" id="PTHR40082:SF1">
    <property type="entry name" value="BLR5956 PROTEIN"/>
    <property type="match status" value="1"/>
</dbReference>
<dbReference type="CDD" id="cd06578">
    <property type="entry name" value="HemD"/>
    <property type="match status" value="1"/>
</dbReference>
<dbReference type="Gene3D" id="1.10.10.10">
    <property type="entry name" value="Winged helix-like DNA-binding domain superfamily/Winged helix DNA-binding domain"/>
    <property type="match status" value="1"/>
</dbReference>
<dbReference type="InterPro" id="IPR039793">
    <property type="entry name" value="UROS/Hem4"/>
</dbReference>
<gene>
    <name evidence="4" type="ORF">JW592_11170</name>
</gene>
<evidence type="ECO:0000259" key="3">
    <source>
        <dbReference type="PROSITE" id="PS51755"/>
    </source>
</evidence>
<dbReference type="PANTHER" id="PTHR40082">
    <property type="entry name" value="BLR5956 PROTEIN"/>
    <property type="match status" value="1"/>
</dbReference>
<dbReference type="InterPro" id="IPR001867">
    <property type="entry name" value="OmpR/PhoB-type_DNA-bd"/>
</dbReference>
<evidence type="ECO:0000313" key="5">
    <source>
        <dbReference type="Proteomes" id="UP001518976"/>
    </source>
</evidence>
<dbReference type="EC" id="4.2.1.75" evidence="4"/>
<dbReference type="InterPro" id="IPR036108">
    <property type="entry name" value="4pyrrol_syn_uPrphyn_synt_sf"/>
</dbReference>
<accession>A0ABS3WT52</accession>
<evidence type="ECO:0000256" key="2">
    <source>
        <dbReference type="PROSITE-ProRule" id="PRU01091"/>
    </source>
</evidence>
<feature type="DNA-binding region" description="OmpR/PhoB-type" evidence="2">
    <location>
        <begin position="284"/>
        <end position="377"/>
    </location>
</feature>